<comment type="caution">
    <text evidence="2">The sequence shown here is derived from an EMBL/GenBank/DDBJ whole genome shotgun (WGS) entry which is preliminary data.</text>
</comment>
<organism evidence="2 3">
    <name type="scientific">Austropuccinia psidii MF-1</name>
    <dbReference type="NCBI Taxonomy" id="1389203"/>
    <lineage>
        <taxon>Eukaryota</taxon>
        <taxon>Fungi</taxon>
        <taxon>Dikarya</taxon>
        <taxon>Basidiomycota</taxon>
        <taxon>Pucciniomycotina</taxon>
        <taxon>Pucciniomycetes</taxon>
        <taxon>Pucciniales</taxon>
        <taxon>Sphaerophragmiaceae</taxon>
        <taxon>Austropuccinia</taxon>
    </lineage>
</organism>
<gene>
    <name evidence="2" type="ORF">O181_080132</name>
</gene>
<evidence type="ECO:0000313" key="2">
    <source>
        <dbReference type="EMBL" id="MBW0540417.1"/>
    </source>
</evidence>
<feature type="domain" description="Tf2-1-like SH3-like" evidence="1">
    <location>
        <begin position="34"/>
        <end position="93"/>
    </location>
</feature>
<dbReference type="InterPro" id="IPR016197">
    <property type="entry name" value="Chromo-like_dom_sf"/>
</dbReference>
<proteinExistence type="predicted"/>
<dbReference type="EMBL" id="AVOT02045082">
    <property type="protein sequence ID" value="MBW0540417.1"/>
    <property type="molecule type" value="Genomic_DNA"/>
</dbReference>
<dbReference type="Pfam" id="PF24626">
    <property type="entry name" value="SH3_Tf2-1"/>
    <property type="match status" value="1"/>
</dbReference>
<dbReference type="Proteomes" id="UP000765509">
    <property type="component" value="Unassembled WGS sequence"/>
</dbReference>
<accession>A0A9Q3IH61</accession>
<reference evidence="2" key="1">
    <citation type="submission" date="2021-03" db="EMBL/GenBank/DDBJ databases">
        <title>Draft genome sequence of rust myrtle Austropuccinia psidii MF-1, a brazilian biotype.</title>
        <authorList>
            <person name="Quecine M.C."/>
            <person name="Pachon D.M.R."/>
            <person name="Bonatelli M.L."/>
            <person name="Correr F.H."/>
            <person name="Franceschini L.M."/>
            <person name="Leite T.F."/>
            <person name="Margarido G.R.A."/>
            <person name="Almeida C.A."/>
            <person name="Ferrarezi J.A."/>
            <person name="Labate C.A."/>
        </authorList>
    </citation>
    <scope>NUCLEOTIDE SEQUENCE</scope>
    <source>
        <strain evidence="2">MF-1</strain>
    </source>
</reference>
<keyword evidence="3" id="KW-1185">Reference proteome</keyword>
<name>A0A9Q3IH61_9BASI</name>
<evidence type="ECO:0000259" key="1">
    <source>
        <dbReference type="Pfam" id="PF24626"/>
    </source>
</evidence>
<evidence type="ECO:0000313" key="3">
    <source>
        <dbReference type="Proteomes" id="UP000765509"/>
    </source>
</evidence>
<dbReference type="InterPro" id="IPR056924">
    <property type="entry name" value="SH3_Tf2-1"/>
</dbReference>
<sequence length="181" mass="21209">MQVVKEELGSEIMGFKKYADRNGTIPPDFQPWEKVWLASKNSMTERPTKRLSERWLEPLKVLKKIESHAYNLKLPLQWKEIYHLFHVSLLEPVKNTAIPNKHQFPPPPVLVEEKEEWEVAKFLDSKLKRGNLLYLLECKRLSEDPERTICKPASNLTNSTELVNHFHFLYLDTPGPNTSIF</sequence>
<dbReference type="SUPFAM" id="SSF54160">
    <property type="entry name" value="Chromo domain-like"/>
    <property type="match status" value="1"/>
</dbReference>
<dbReference type="AlphaFoldDB" id="A0A9Q3IH61"/>
<protein>
    <recommendedName>
        <fullName evidence="1">Tf2-1-like SH3-like domain-containing protein</fullName>
    </recommendedName>
</protein>